<dbReference type="AlphaFoldDB" id="A0A0F9WR50"/>
<name>A0A0F9WR50_9ZZZZ</name>
<dbReference type="InterPro" id="IPR007460">
    <property type="entry name" value="BrnT_toxin"/>
</dbReference>
<organism evidence="1">
    <name type="scientific">marine sediment metagenome</name>
    <dbReference type="NCBI Taxonomy" id="412755"/>
    <lineage>
        <taxon>unclassified sequences</taxon>
        <taxon>metagenomes</taxon>
        <taxon>ecological metagenomes</taxon>
    </lineage>
</organism>
<evidence type="ECO:0000313" key="1">
    <source>
        <dbReference type="EMBL" id="KKN81233.1"/>
    </source>
</evidence>
<comment type="caution">
    <text evidence="1">The sequence shown here is derived from an EMBL/GenBank/DDBJ whole genome shotgun (WGS) entry which is preliminary data.</text>
</comment>
<proteinExistence type="predicted"/>
<protein>
    <recommendedName>
        <fullName evidence="2">Phage-Barnase-EndoU-ColicinE5/D-RelE like nuclease 3 domain-containing protein</fullName>
    </recommendedName>
</protein>
<dbReference type="EMBL" id="LAZR01000218">
    <property type="protein sequence ID" value="KKN81233.1"/>
    <property type="molecule type" value="Genomic_DNA"/>
</dbReference>
<gene>
    <name evidence="1" type="ORF">LCGC14_0321870</name>
</gene>
<accession>A0A0F9WR50</accession>
<sequence length="125" mass="14469">MKEITDKLGIPEWEFRVVIGRTKIDFDINKEQANRKKHGYSLESAVDQLEKLLLPLGNPRPFMTSDGCQEKGEVRHMHVGVDDSGHVVLIVTTMRPNETVRVISYRRANQKEKDDLFHHTGYREP</sequence>
<reference evidence="1" key="1">
    <citation type="journal article" date="2015" name="Nature">
        <title>Complex archaea that bridge the gap between prokaryotes and eukaryotes.</title>
        <authorList>
            <person name="Spang A."/>
            <person name="Saw J.H."/>
            <person name="Jorgensen S.L."/>
            <person name="Zaremba-Niedzwiedzka K."/>
            <person name="Martijn J."/>
            <person name="Lind A.E."/>
            <person name="van Eijk R."/>
            <person name="Schleper C."/>
            <person name="Guy L."/>
            <person name="Ettema T.J."/>
        </authorList>
    </citation>
    <scope>NUCLEOTIDE SEQUENCE</scope>
</reference>
<dbReference type="InterPro" id="IPR038573">
    <property type="entry name" value="BrnT_sf"/>
</dbReference>
<dbReference type="Gene3D" id="3.10.450.530">
    <property type="entry name" value="Ribonuclease toxin, BrnT, of type II toxin-antitoxin system"/>
    <property type="match status" value="1"/>
</dbReference>
<dbReference type="Pfam" id="PF04365">
    <property type="entry name" value="BrnT_toxin"/>
    <property type="match status" value="1"/>
</dbReference>
<evidence type="ECO:0008006" key="2">
    <source>
        <dbReference type="Google" id="ProtNLM"/>
    </source>
</evidence>